<reference evidence="9 10" key="1">
    <citation type="journal article" date="2018" name="Genome Biol. Evol.">
        <title>Multiple Roots of Fruiting Body Formation in Amoebozoa.</title>
        <authorList>
            <person name="Hillmann F."/>
            <person name="Forbes G."/>
            <person name="Novohradska S."/>
            <person name="Ferling I."/>
            <person name="Riege K."/>
            <person name="Groth M."/>
            <person name="Westermann M."/>
            <person name="Marz M."/>
            <person name="Spaller T."/>
            <person name="Winckler T."/>
            <person name="Schaap P."/>
            <person name="Glockner G."/>
        </authorList>
    </citation>
    <scope>NUCLEOTIDE SEQUENCE [LARGE SCALE GENOMIC DNA]</scope>
    <source>
        <strain evidence="9 10">Jena</strain>
    </source>
</reference>
<evidence type="ECO:0000256" key="5">
    <source>
        <dbReference type="ARBA" id="ARBA00023136"/>
    </source>
</evidence>
<dbReference type="GO" id="GO:0016192">
    <property type="term" value="P:vesicle-mediated transport"/>
    <property type="evidence" value="ECO:0007669"/>
    <property type="project" value="InterPro"/>
</dbReference>
<feature type="region of interest" description="Disordered" evidence="7">
    <location>
        <begin position="135"/>
        <end position="161"/>
    </location>
</feature>
<feature type="transmembrane region" description="Helical" evidence="6">
    <location>
        <begin position="318"/>
        <end position="340"/>
    </location>
</feature>
<dbReference type="PANTHER" id="PTHR12822">
    <property type="entry name" value="PROTEIN YIPF"/>
    <property type="match status" value="1"/>
</dbReference>
<dbReference type="InterPro" id="IPR006977">
    <property type="entry name" value="Yip1_dom"/>
</dbReference>
<proteinExistence type="inferred from homology"/>
<evidence type="ECO:0000259" key="8">
    <source>
        <dbReference type="Pfam" id="PF04893"/>
    </source>
</evidence>
<evidence type="ECO:0000313" key="10">
    <source>
        <dbReference type="Proteomes" id="UP000241769"/>
    </source>
</evidence>
<feature type="compositionally biased region" description="Polar residues" evidence="7">
    <location>
        <begin position="141"/>
        <end position="151"/>
    </location>
</feature>
<sequence length="381" mass="43492">MTRGQSPCVSYFTNKERAATTAELPLFQRNKTLKNMQERSFKLEQACMDLVVGGLETTNSCGRSLAGEIVFDNRQKQQQHYIMSIRYQKLKEEEEGQFDPSVEFGNRAAQSEESVAGPSTEKKFDFEEFHLGTAPAGKIGSPSSQTTNSQPIGDHTFEESRVGEQPVASSRIWNVEYYRFLFNVNTEDVRSRCKRTLKPFPNDFFHHIESNPDLWGPFWISTTLVFTLAAVGNITQWIKFHFNETSGFTWNYNEQKLNVAAFLIYTYMGVIPSLVWAVWKYLQADLGFPNVLCLYGYSMFIYVPVSILCLIPSTFFHWIFNVCGAMASTAFLVLNFYPILSTNKKFGFVLIVLIGVLHFALGSFQVYFFVGQGKLSRLEML</sequence>
<evidence type="ECO:0000313" key="9">
    <source>
        <dbReference type="EMBL" id="PRP89816.1"/>
    </source>
</evidence>
<accession>A0A2P6P0T9</accession>
<keyword evidence="10" id="KW-1185">Reference proteome</keyword>
<dbReference type="InterPro" id="IPR039765">
    <property type="entry name" value="Yip5/YIPF1/YIPF2"/>
</dbReference>
<feature type="transmembrane region" description="Helical" evidence="6">
    <location>
        <begin position="294"/>
        <end position="311"/>
    </location>
</feature>
<evidence type="ECO:0000256" key="6">
    <source>
        <dbReference type="RuleBase" id="RU361264"/>
    </source>
</evidence>
<gene>
    <name evidence="9" type="ORF">PROFUN_00158</name>
</gene>
<name>A0A2P6P0T9_9EUKA</name>
<dbReference type="AlphaFoldDB" id="A0A2P6P0T9"/>
<dbReference type="InParanoid" id="A0A2P6P0T9"/>
<dbReference type="GO" id="GO:0000139">
    <property type="term" value="C:Golgi membrane"/>
    <property type="evidence" value="ECO:0007669"/>
    <property type="project" value="UniProtKB-SubCell"/>
</dbReference>
<comment type="similarity">
    <text evidence="2 6">Belongs to the YIP1 family.</text>
</comment>
<dbReference type="Pfam" id="PF04893">
    <property type="entry name" value="Yip1"/>
    <property type="match status" value="1"/>
</dbReference>
<comment type="caution">
    <text evidence="9">The sequence shown here is derived from an EMBL/GenBank/DDBJ whole genome shotgun (WGS) entry which is preliminary data.</text>
</comment>
<evidence type="ECO:0000256" key="2">
    <source>
        <dbReference type="ARBA" id="ARBA00010596"/>
    </source>
</evidence>
<comment type="subcellular location">
    <subcellularLocation>
        <location evidence="6">Golgi apparatus membrane</location>
        <topology evidence="6">Multi-pass membrane protein</topology>
    </subcellularLocation>
    <subcellularLocation>
        <location evidence="1">Membrane</location>
        <topology evidence="1">Multi-pass membrane protein</topology>
    </subcellularLocation>
</comment>
<evidence type="ECO:0000256" key="3">
    <source>
        <dbReference type="ARBA" id="ARBA00022692"/>
    </source>
</evidence>
<dbReference type="STRING" id="1890364.A0A2P6P0T9"/>
<dbReference type="Proteomes" id="UP000241769">
    <property type="component" value="Unassembled WGS sequence"/>
</dbReference>
<protein>
    <recommendedName>
        <fullName evidence="6">Protein YIPF</fullName>
    </recommendedName>
</protein>
<keyword evidence="4 6" id="KW-1133">Transmembrane helix</keyword>
<evidence type="ECO:0000256" key="7">
    <source>
        <dbReference type="SAM" id="MobiDB-lite"/>
    </source>
</evidence>
<feature type="transmembrane region" description="Helical" evidence="6">
    <location>
        <begin position="259"/>
        <end position="282"/>
    </location>
</feature>
<keyword evidence="3 6" id="KW-0812">Transmembrane</keyword>
<organism evidence="9 10">
    <name type="scientific">Planoprotostelium fungivorum</name>
    <dbReference type="NCBI Taxonomy" id="1890364"/>
    <lineage>
        <taxon>Eukaryota</taxon>
        <taxon>Amoebozoa</taxon>
        <taxon>Evosea</taxon>
        <taxon>Variosea</taxon>
        <taxon>Cavosteliida</taxon>
        <taxon>Cavosteliaceae</taxon>
        <taxon>Planoprotostelium</taxon>
    </lineage>
</organism>
<feature type="domain" description="Yip1" evidence="8">
    <location>
        <begin position="199"/>
        <end position="362"/>
    </location>
</feature>
<evidence type="ECO:0000256" key="4">
    <source>
        <dbReference type="ARBA" id="ARBA00022989"/>
    </source>
</evidence>
<feature type="transmembrane region" description="Helical" evidence="6">
    <location>
        <begin position="218"/>
        <end position="238"/>
    </location>
</feature>
<feature type="transmembrane region" description="Helical" evidence="6">
    <location>
        <begin position="346"/>
        <end position="370"/>
    </location>
</feature>
<dbReference type="OrthoDB" id="17017at2759"/>
<evidence type="ECO:0000256" key="1">
    <source>
        <dbReference type="ARBA" id="ARBA00004141"/>
    </source>
</evidence>
<dbReference type="EMBL" id="MDYQ01000001">
    <property type="protein sequence ID" value="PRP89816.1"/>
    <property type="molecule type" value="Genomic_DNA"/>
</dbReference>
<dbReference type="FunCoup" id="A0A2P6P0T9">
    <property type="interactions" value="439"/>
</dbReference>
<keyword evidence="5 6" id="KW-0472">Membrane</keyword>
<dbReference type="PANTHER" id="PTHR12822:SF2">
    <property type="entry name" value="PROTEIN YIPF"/>
    <property type="match status" value="1"/>
</dbReference>
<dbReference type="GO" id="GO:0031267">
    <property type="term" value="F:small GTPase binding"/>
    <property type="evidence" value="ECO:0007669"/>
    <property type="project" value="InterPro"/>
</dbReference>